<protein>
    <submittedName>
        <fullName evidence="7">ABC transporter substrate-binding protein</fullName>
    </submittedName>
</protein>
<sequence length="397" mass="42543">MRRLRTRALIAASVAMLALVASACGTGDPAAVRDGKVIRIGAWHPLTGALASFGIPERAGADAYFKYVNAHGGINGRKIDWVVKDNASDPQQTVQIARRLVDQDGVAAIVATNGTAQTQATFPFVLEQSKVPILNTLGGDASWYSPSRDGLYGLQTLYEDQAAALGNWVVRDGAKKVVVVHSDPAAFVNVSKEVGPAARKTDPDVRVKQLKVKFATTDYSPVISKVKAEKPDAVVLILAAAEAATYLKEAKLQGLRVPSYGYAPVAAQSTLTLAGKAAEGFKSVQLVKSPHDDDPAVKEFRAAMARYEPKQPADFITLWGWEAAKAFVEVAKTIDGPVTSASLTRAFENARHVDTGVGPVLTFSPRNHLGTRDVQKVVARNGRWVSQGDFFTPPKRD</sequence>
<evidence type="ECO:0000256" key="5">
    <source>
        <dbReference type="SAM" id="SignalP"/>
    </source>
</evidence>
<dbReference type="Proteomes" id="UP001596139">
    <property type="component" value="Unassembled WGS sequence"/>
</dbReference>
<evidence type="ECO:0000313" key="7">
    <source>
        <dbReference type="EMBL" id="MFC6065293.1"/>
    </source>
</evidence>
<evidence type="ECO:0000256" key="1">
    <source>
        <dbReference type="ARBA" id="ARBA00010062"/>
    </source>
</evidence>
<name>A0ABW1MNN0_9ACTN</name>
<dbReference type="InterPro" id="IPR028082">
    <property type="entry name" value="Peripla_BP_I"/>
</dbReference>
<dbReference type="PROSITE" id="PS51257">
    <property type="entry name" value="PROKAR_LIPOPROTEIN"/>
    <property type="match status" value="1"/>
</dbReference>
<evidence type="ECO:0000256" key="3">
    <source>
        <dbReference type="ARBA" id="ARBA00022729"/>
    </source>
</evidence>
<evidence type="ECO:0000313" key="8">
    <source>
        <dbReference type="Proteomes" id="UP001596139"/>
    </source>
</evidence>
<dbReference type="SUPFAM" id="SSF53822">
    <property type="entry name" value="Periplasmic binding protein-like I"/>
    <property type="match status" value="1"/>
</dbReference>
<dbReference type="PRINTS" id="PR00337">
    <property type="entry name" value="LEUILEVALBP"/>
</dbReference>
<dbReference type="Pfam" id="PF13458">
    <property type="entry name" value="Peripla_BP_6"/>
    <property type="match status" value="1"/>
</dbReference>
<evidence type="ECO:0000256" key="4">
    <source>
        <dbReference type="ARBA" id="ARBA00022970"/>
    </source>
</evidence>
<dbReference type="EMBL" id="JBHSPX010000007">
    <property type="protein sequence ID" value="MFC6065293.1"/>
    <property type="molecule type" value="Genomic_DNA"/>
</dbReference>
<dbReference type="PANTHER" id="PTHR47235:SF1">
    <property type="entry name" value="BLR6548 PROTEIN"/>
    <property type="match status" value="1"/>
</dbReference>
<keyword evidence="4" id="KW-0029">Amino-acid transport</keyword>
<feature type="signal peptide" evidence="5">
    <location>
        <begin position="1"/>
        <end position="23"/>
    </location>
</feature>
<dbReference type="CDD" id="cd06343">
    <property type="entry name" value="PBP1_ABC_ligand_binding-like"/>
    <property type="match status" value="1"/>
</dbReference>
<feature type="chain" id="PRO_5046990033" evidence="5">
    <location>
        <begin position="24"/>
        <end position="397"/>
    </location>
</feature>
<dbReference type="InterPro" id="IPR028081">
    <property type="entry name" value="Leu-bd"/>
</dbReference>
<organism evidence="7 8">
    <name type="scientific">Streptomyces ochraceiscleroticus</name>
    <dbReference type="NCBI Taxonomy" id="47761"/>
    <lineage>
        <taxon>Bacteria</taxon>
        <taxon>Bacillati</taxon>
        <taxon>Actinomycetota</taxon>
        <taxon>Actinomycetes</taxon>
        <taxon>Kitasatosporales</taxon>
        <taxon>Streptomycetaceae</taxon>
        <taxon>Streptomyces</taxon>
    </lineage>
</organism>
<keyword evidence="3 5" id="KW-0732">Signal</keyword>
<reference evidence="8" key="1">
    <citation type="journal article" date="2019" name="Int. J. Syst. Evol. Microbiol.">
        <title>The Global Catalogue of Microorganisms (GCM) 10K type strain sequencing project: providing services to taxonomists for standard genome sequencing and annotation.</title>
        <authorList>
            <consortium name="The Broad Institute Genomics Platform"/>
            <consortium name="The Broad Institute Genome Sequencing Center for Infectious Disease"/>
            <person name="Wu L."/>
            <person name="Ma J."/>
        </authorList>
    </citation>
    <scope>NUCLEOTIDE SEQUENCE [LARGE SCALE GENOMIC DNA]</scope>
    <source>
        <strain evidence="8">CGMCC 1.15180</strain>
    </source>
</reference>
<evidence type="ECO:0000259" key="6">
    <source>
        <dbReference type="Pfam" id="PF13458"/>
    </source>
</evidence>
<dbReference type="PANTHER" id="PTHR47235">
    <property type="entry name" value="BLR6548 PROTEIN"/>
    <property type="match status" value="1"/>
</dbReference>
<feature type="domain" description="Leucine-binding protein" evidence="6">
    <location>
        <begin position="38"/>
        <end position="375"/>
    </location>
</feature>
<gene>
    <name evidence="7" type="ORF">ACFP4F_22515</name>
</gene>
<accession>A0ABW1MNN0</accession>
<dbReference type="InterPro" id="IPR000709">
    <property type="entry name" value="Leu_Ile_Val-bd"/>
</dbReference>
<proteinExistence type="inferred from homology"/>
<keyword evidence="2" id="KW-0813">Transport</keyword>
<comment type="similarity">
    <text evidence="1">Belongs to the leucine-binding protein family.</text>
</comment>
<dbReference type="Gene3D" id="3.40.50.2300">
    <property type="match status" value="2"/>
</dbReference>
<keyword evidence="8" id="KW-1185">Reference proteome</keyword>
<dbReference type="RefSeq" id="WP_031061382.1">
    <property type="nucleotide sequence ID" value="NZ_JBHSPX010000007.1"/>
</dbReference>
<comment type="caution">
    <text evidence="7">The sequence shown here is derived from an EMBL/GenBank/DDBJ whole genome shotgun (WGS) entry which is preliminary data.</text>
</comment>
<evidence type="ECO:0000256" key="2">
    <source>
        <dbReference type="ARBA" id="ARBA00022448"/>
    </source>
</evidence>